<dbReference type="SUPFAM" id="SSF55315">
    <property type="entry name" value="L30e-like"/>
    <property type="match status" value="1"/>
</dbReference>
<keyword evidence="2" id="KW-0687">Ribonucleoprotein</keyword>
<accession>A0AAW0H9N3</accession>
<feature type="non-terminal residue" evidence="5">
    <location>
        <position position="570"/>
    </location>
</feature>
<dbReference type="GO" id="GO:1990904">
    <property type="term" value="C:ribonucleoprotein complex"/>
    <property type="evidence" value="ECO:0007669"/>
    <property type="project" value="UniProtKB-KW"/>
</dbReference>
<dbReference type="Proteomes" id="UP001488838">
    <property type="component" value="Unassembled WGS sequence"/>
</dbReference>
<protein>
    <recommendedName>
        <fullName evidence="4">Ribosomal protein eL8/eL30/eS12/Gadd45 domain-containing protein</fullName>
    </recommendedName>
</protein>
<comment type="similarity">
    <text evidence="1">Belongs to the eukaryotic ribosomal protein eL8 family.</text>
</comment>
<evidence type="ECO:0000256" key="1">
    <source>
        <dbReference type="ARBA" id="ARBA00007337"/>
    </source>
</evidence>
<evidence type="ECO:0000256" key="3">
    <source>
        <dbReference type="SAM" id="MobiDB-lite"/>
    </source>
</evidence>
<evidence type="ECO:0000313" key="5">
    <source>
        <dbReference type="EMBL" id="KAK7798494.1"/>
    </source>
</evidence>
<proteinExistence type="inferred from homology"/>
<sequence>MEGGGCEWGLSRASWWRTKATLSAGSGQSQLRERKVRSILKKAIMEDLHVSFVVSRNQLTNISAAALCCTPNSKVTQSELGRPEEDSGGSKGDLCSEAVSQNSHRPLRTIQGNRRPHVELQIYGFPAKVQSTWDLCARTKCILIHDTFKITIIDGKKGVDVEQERRSWWWKGSNQTLCGATTVAYSDLTVYYYAMTLHYQGSLQNPERQPCSAAFSPGSLVFSPQWSAVDLSKLEVSLGNLAQGLQWQRAIFYKWFQVPSPTYSSPRSWTKKQLPRCLSLPTSTGQRHSCRPMLRKGPLAKGGIITKRPSNHRAGTSMNKKAQLVVITHTVDPIERVFFLHTLCHKLRLPYCIIKRKAGLGSWSTGRHAPLLPSLRLARKTKVLWLSLWKLSGPIALTDTKRSMSTSCLCRFTIFSFANDTVTLSFSNDTVTLSFSNYNITLSFSNYTVTLSFSNYNISLSFSNDTITLFLKLNTLQTVNKHFASLPHKSLLKNTILCKKQKRATVLEVQKRMGQHSDLLDSNDTEHAVLNQVVLVSLKNANCERGFSPQLFAAASSVLRHGYRDVEFSL</sequence>
<keyword evidence="6" id="KW-1185">Reference proteome</keyword>
<dbReference type="InterPro" id="IPR029064">
    <property type="entry name" value="Ribosomal_eL30-like_sf"/>
</dbReference>
<comment type="caution">
    <text evidence="5">The sequence shown here is derived from an EMBL/GenBank/DDBJ whole genome shotgun (WGS) entry which is preliminary data.</text>
</comment>
<dbReference type="Gene3D" id="3.30.1330.30">
    <property type="match status" value="1"/>
</dbReference>
<organism evidence="5 6">
    <name type="scientific">Myodes glareolus</name>
    <name type="common">Bank vole</name>
    <name type="synonym">Clethrionomys glareolus</name>
    <dbReference type="NCBI Taxonomy" id="447135"/>
    <lineage>
        <taxon>Eukaryota</taxon>
        <taxon>Metazoa</taxon>
        <taxon>Chordata</taxon>
        <taxon>Craniata</taxon>
        <taxon>Vertebrata</taxon>
        <taxon>Euteleostomi</taxon>
        <taxon>Mammalia</taxon>
        <taxon>Eutheria</taxon>
        <taxon>Euarchontoglires</taxon>
        <taxon>Glires</taxon>
        <taxon>Rodentia</taxon>
        <taxon>Myomorpha</taxon>
        <taxon>Muroidea</taxon>
        <taxon>Cricetidae</taxon>
        <taxon>Arvicolinae</taxon>
        <taxon>Myodes</taxon>
    </lineage>
</organism>
<dbReference type="InterPro" id="IPR018492">
    <property type="entry name" value="Ribosomal_eL8/Nhp2"/>
</dbReference>
<evidence type="ECO:0000259" key="4">
    <source>
        <dbReference type="Pfam" id="PF01248"/>
    </source>
</evidence>
<feature type="region of interest" description="Disordered" evidence="3">
    <location>
        <begin position="75"/>
        <end position="95"/>
    </location>
</feature>
<gene>
    <name evidence="5" type="ORF">U0070_012769</name>
</gene>
<name>A0AAW0H9N3_MYOGA</name>
<dbReference type="AlphaFoldDB" id="A0AAW0H9N3"/>
<evidence type="ECO:0000256" key="2">
    <source>
        <dbReference type="ARBA" id="ARBA00023274"/>
    </source>
</evidence>
<dbReference type="EMBL" id="JBBHLL010000687">
    <property type="protein sequence ID" value="KAK7798494.1"/>
    <property type="molecule type" value="Genomic_DNA"/>
</dbReference>
<dbReference type="PRINTS" id="PR00881">
    <property type="entry name" value="L7ARS6FAMILY"/>
</dbReference>
<feature type="domain" description="Ribosomal protein eL8/eL30/eS12/Gadd45" evidence="4">
    <location>
        <begin position="319"/>
        <end position="364"/>
    </location>
</feature>
<dbReference type="Pfam" id="PF01248">
    <property type="entry name" value="Ribosomal_L7Ae"/>
    <property type="match status" value="1"/>
</dbReference>
<reference evidence="5 6" key="1">
    <citation type="journal article" date="2023" name="bioRxiv">
        <title>Conserved and derived expression patterns and positive selection on dental genes reveal complex evolutionary context of ever-growing rodent molars.</title>
        <authorList>
            <person name="Calamari Z.T."/>
            <person name="Song A."/>
            <person name="Cohen E."/>
            <person name="Akter M."/>
            <person name="Roy R.D."/>
            <person name="Hallikas O."/>
            <person name="Christensen M.M."/>
            <person name="Li P."/>
            <person name="Marangoni P."/>
            <person name="Jernvall J."/>
            <person name="Klein O.D."/>
        </authorList>
    </citation>
    <scope>NUCLEOTIDE SEQUENCE [LARGE SCALE GENOMIC DNA]</scope>
    <source>
        <strain evidence="5">V071</strain>
    </source>
</reference>
<evidence type="ECO:0000313" key="6">
    <source>
        <dbReference type="Proteomes" id="UP001488838"/>
    </source>
</evidence>
<dbReference type="InterPro" id="IPR004038">
    <property type="entry name" value="Ribosomal_eL8/eL30/eS12/Gad45"/>
</dbReference>